<sequence>MTFLATQPQLMEGAAAKAAGIRMAITEANALVAGNIAEDFLGKI</sequence>
<accession>A0A7Z7N9X5</accession>
<dbReference type="EMBL" id="OCTY01000002">
    <property type="protein sequence ID" value="SOJ54261.1"/>
    <property type="molecule type" value="Genomic_DNA"/>
</dbReference>
<proteinExistence type="predicted"/>
<gene>
    <name evidence="1" type="ORF">MSIMFB_01760</name>
</gene>
<keyword evidence="2" id="KW-1185">Reference proteome</keyword>
<organism evidence="1 2">
    <name type="scientific">Mycobacterium simulans</name>
    <dbReference type="NCBI Taxonomy" id="627089"/>
    <lineage>
        <taxon>Bacteria</taxon>
        <taxon>Bacillati</taxon>
        <taxon>Actinomycetota</taxon>
        <taxon>Actinomycetes</taxon>
        <taxon>Mycobacteriales</taxon>
        <taxon>Mycobacteriaceae</taxon>
        <taxon>Mycobacterium</taxon>
    </lineage>
</organism>
<evidence type="ECO:0000313" key="1">
    <source>
        <dbReference type="EMBL" id="SOJ54261.1"/>
    </source>
</evidence>
<protein>
    <submittedName>
        <fullName evidence="1">Uncharacterized protein</fullName>
    </submittedName>
</protein>
<dbReference type="AlphaFoldDB" id="A0A7Z7N9X5"/>
<reference evidence="1 2" key="1">
    <citation type="submission" date="2017-10" db="EMBL/GenBank/DDBJ databases">
        <authorList>
            <consortium name="Urmite Genomes"/>
        </authorList>
    </citation>
    <scope>NUCLEOTIDE SEQUENCE [LARGE SCALE GENOMIC DNA]</scope>
    <source>
        <strain evidence="1 2">FB-527</strain>
    </source>
</reference>
<name>A0A7Z7N9X5_9MYCO</name>
<comment type="caution">
    <text evidence="1">The sequence shown here is derived from an EMBL/GenBank/DDBJ whole genome shotgun (WGS) entry which is preliminary data.</text>
</comment>
<dbReference type="Proteomes" id="UP000554965">
    <property type="component" value="Unassembled WGS sequence"/>
</dbReference>
<evidence type="ECO:0000313" key="2">
    <source>
        <dbReference type="Proteomes" id="UP000554965"/>
    </source>
</evidence>
<dbReference type="RefSeq" id="WP_186246068.1">
    <property type="nucleotide sequence ID" value="NZ_OCTY01000002.1"/>
</dbReference>